<sequence length="85" mass="9688">MEDDNLILLLNTTKSEQTTPNQQKREPLVEIVDNDDHDSVVTMTCLNDRIPPIPSNNSKRHFDDIKLVRPSSATSQGSRSKRQEK</sequence>
<dbReference type="AlphaFoldDB" id="A0A815XYE4"/>
<name>A0A815XYE4_9BILA</name>
<evidence type="ECO:0000256" key="1">
    <source>
        <dbReference type="SAM" id="MobiDB-lite"/>
    </source>
</evidence>
<evidence type="ECO:0000313" key="2">
    <source>
        <dbReference type="EMBL" id="CAF1563098.1"/>
    </source>
</evidence>
<proteinExistence type="predicted"/>
<gene>
    <name evidence="2" type="ORF">JYZ213_LOCUS46992</name>
</gene>
<organism evidence="2 3">
    <name type="scientific">Adineta steineri</name>
    <dbReference type="NCBI Taxonomy" id="433720"/>
    <lineage>
        <taxon>Eukaryota</taxon>
        <taxon>Metazoa</taxon>
        <taxon>Spiralia</taxon>
        <taxon>Gnathifera</taxon>
        <taxon>Rotifera</taxon>
        <taxon>Eurotatoria</taxon>
        <taxon>Bdelloidea</taxon>
        <taxon>Adinetida</taxon>
        <taxon>Adinetidae</taxon>
        <taxon>Adineta</taxon>
    </lineage>
</organism>
<protein>
    <submittedName>
        <fullName evidence="2">Uncharacterized protein</fullName>
    </submittedName>
</protein>
<feature type="non-terminal residue" evidence="2">
    <location>
        <position position="85"/>
    </location>
</feature>
<accession>A0A815XYE4</accession>
<feature type="compositionally biased region" description="Polar residues" evidence="1">
    <location>
        <begin position="10"/>
        <end position="22"/>
    </location>
</feature>
<evidence type="ECO:0000313" key="3">
    <source>
        <dbReference type="Proteomes" id="UP000663845"/>
    </source>
</evidence>
<reference evidence="2" key="1">
    <citation type="submission" date="2021-02" db="EMBL/GenBank/DDBJ databases">
        <authorList>
            <person name="Nowell W R."/>
        </authorList>
    </citation>
    <scope>NUCLEOTIDE SEQUENCE</scope>
</reference>
<feature type="region of interest" description="Disordered" evidence="1">
    <location>
        <begin position="49"/>
        <end position="85"/>
    </location>
</feature>
<comment type="caution">
    <text evidence="2">The sequence shown here is derived from an EMBL/GenBank/DDBJ whole genome shotgun (WGS) entry which is preliminary data.</text>
</comment>
<dbReference type="EMBL" id="CAJNOG010006965">
    <property type="protein sequence ID" value="CAF1563098.1"/>
    <property type="molecule type" value="Genomic_DNA"/>
</dbReference>
<dbReference type="Proteomes" id="UP000663845">
    <property type="component" value="Unassembled WGS sequence"/>
</dbReference>
<feature type="region of interest" description="Disordered" evidence="1">
    <location>
        <begin position="1"/>
        <end position="35"/>
    </location>
</feature>